<feature type="region of interest" description="Disordered" evidence="1">
    <location>
        <begin position="1"/>
        <end position="22"/>
    </location>
</feature>
<dbReference type="RefSeq" id="WP_179551366.1">
    <property type="nucleotide sequence ID" value="NZ_JACCFI010000001.1"/>
</dbReference>
<organism evidence="2 3">
    <name type="scientific">Agromyces hippuratus</name>
    <dbReference type="NCBI Taxonomy" id="286438"/>
    <lineage>
        <taxon>Bacteria</taxon>
        <taxon>Bacillati</taxon>
        <taxon>Actinomycetota</taxon>
        <taxon>Actinomycetes</taxon>
        <taxon>Micrococcales</taxon>
        <taxon>Microbacteriaceae</taxon>
        <taxon>Agromyces</taxon>
    </lineage>
</organism>
<gene>
    <name evidence="2" type="ORF">BJY17_002164</name>
</gene>
<evidence type="ECO:0000313" key="2">
    <source>
        <dbReference type="EMBL" id="NYG21417.1"/>
    </source>
</evidence>
<dbReference type="AlphaFoldDB" id="A0A852WUS0"/>
<evidence type="ECO:0000256" key="1">
    <source>
        <dbReference type="SAM" id="MobiDB-lite"/>
    </source>
</evidence>
<accession>A0A852WUS0</accession>
<name>A0A852WUS0_9MICO</name>
<protein>
    <recommendedName>
        <fullName evidence="4">DUF1579 domain-containing protein</fullName>
    </recommendedName>
</protein>
<dbReference type="Proteomes" id="UP000549066">
    <property type="component" value="Unassembled WGS sequence"/>
</dbReference>
<dbReference type="EMBL" id="JACCFI010000001">
    <property type="protein sequence ID" value="NYG21417.1"/>
    <property type="molecule type" value="Genomic_DNA"/>
</dbReference>
<proteinExistence type="predicted"/>
<evidence type="ECO:0000313" key="3">
    <source>
        <dbReference type="Proteomes" id="UP000549066"/>
    </source>
</evidence>
<evidence type="ECO:0008006" key="4">
    <source>
        <dbReference type="Google" id="ProtNLM"/>
    </source>
</evidence>
<keyword evidence="3" id="KW-1185">Reference proteome</keyword>
<comment type="caution">
    <text evidence="2">The sequence shown here is derived from an EMBL/GenBank/DDBJ whole genome shotgun (WGS) entry which is preliminary data.</text>
</comment>
<reference evidence="2 3" key="1">
    <citation type="submission" date="2020-07" db="EMBL/GenBank/DDBJ databases">
        <title>Sequencing the genomes of 1000 actinobacteria strains.</title>
        <authorList>
            <person name="Klenk H.-P."/>
        </authorList>
    </citation>
    <scope>NUCLEOTIDE SEQUENCE [LARGE SCALE GENOMIC DNA]</scope>
    <source>
        <strain evidence="2 3">DSM 8598</strain>
    </source>
</reference>
<sequence length="158" mass="16912">MNDDTAIPDTSDIDAFGLGEQQEPSPEVRALDRLVGTWVLTGGAEGTVRYEWMAGGHFLLQHVELTQFGQPITGLEVIGHLHPFGEPAGADIVSRFYDSAGNTLDYVYELVGDVLTIWGGAKGGPAYFQGTFGADDRVVDGAWVYPGDGGYPSTMTRA</sequence>